<dbReference type="EMBL" id="NPDX01000001">
    <property type="protein sequence ID" value="PJZ84888.1"/>
    <property type="molecule type" value="Genomic_DNA"/>
</dbReference>
<dbReference type="InterPro" id="IPR036866">
    <property type="entry name" value="RibonucZ/Hydroxyglut_hydro"/>
</dbReference>
<dbReference type="CDD" id="cd07709">
    <property type="entry name" value="flavodiiron_proteins_MBL-fold"/>
    <property type="match status" value="1"/>
</dbReference>
<dbReference type="SMART" id="SM00849">
    <property type="entry name" value="Lactamase_B"/>
    <property type="match status" value="1"/>
</dbReference>
<evidence type="ECO:0000313" key="3">
    <source>
        <dbReference type="Proteomes" id="UP000232145"/>
    </source>
</evidence>
<dbReference type="Gene3D" id="3.60.15.10">
    <property type="entry name" value="Ribonuclease Z/Hydroxyacylglutathione hydrolase-like"/>
    <property type="match status" value="1"/>
</dbReference>
<proteinExistence type="predicted"/>
<dbReference type="PANTHER" id="PTHR43041">
    <property type="entry name" value="HYDROLASE, METALLO-BETA-LACTAMASE SUPERFAMILY"/>
    <property type="match status" value="1"/>
</dbReference>
<reference evidence="2 3" key="1">
    <citation type="submission" date="2017-07" db="EMBL/GenBank/DDBJ databases">
        <title>Leptospira spp. isolated from tropical soils.</title>
        <authorList>
            <person name="Thibeaux R."/>
            <person name="Iraola G."/>
            <person name="Ferres I."/>
            <person name="Bierque E."/>
            <person name="Girault D."/>
            <person name="Soupe-Gilbert M.-E."/>
            <person name="Picardeau M."/>
            <person name="Goarant C."/>
        </authorList>
    </citation>
    <scope>NUCLEOTIDE SEQUENCE [LARGE SCALE GENOMIC DNA]</scope>
    <source>
        <strain evidence="2 3">FH2-B-A1</strain>
    </source>
</reference>
<organism evidence="2 3">
    <name type="scientific">Leptospira harrisiae</name>
    <dbReference type="NCBI Taxonomy" id="2023189"/>
    <lineage>
        <taxon>Bacteria</taxon>
        <taxon>Pseudomonadati</taxon>
        <taxon>Spirochaetota</taxon>
        <taxon>Spirochaetia</taxon>
        <taxon>Leptospirales</taxon>
        <taxon>Leptospiraceae</taxon>
        <taxon>Leptospira</taxon>
    </lineage>
</organism>
<dbReference type="AlphaFoldDB" id="A0A2N0AKQ2"/>
<dbReference type="InterPro" id="IPR045761">
    <property type="entry name" value="ODP_dom"/>
</dbReference>
<evidence type="ECO:0000259" key="1">
    <source>
        <dbReference type="SMART" id="SM00849"/>
    </source>
</evidence>
<gene>
    <name evidence="2" type="ORF">CH364_01000</name>
</gene>
<feature type="domain" description="Metallo-beta-lactamase" evidence="1">
    <location>
        <begin position="13"/>
        <end position="220"/>
    </location>
</feature>
<accession>A0A2N0AKQ2</accession>
<dbReference type="RefSeq" id="WP_100741776.1">
    <property type="nucleotide sequence ID" value="NZ_NPDW01000001.1"/>
</dbReference>
<dbReference type="OrthoDB" id="9768433at2"/>
<dbReference type="Proteomes" id="UP000232145">
    <property type="component" value="Unassembled WGS sequence"/>
</dbReference>
<protein>
    <submittedName>
        <fullName evidence="2">Flavoprotein</fullName>
    </submittedName>
</protein>
<evidence type="ECO:0000313" key="2">
    <source>
        <dbReference type="EMBL" id="PJZ84888.1"/>
    </source>
</evidence>
<dbReference type="InterPro" id="IPR001279">
    <property type="entry name" value="Metallo-B-lactamas"/>
</dbReference>
<dbReference type="SUPFAM" id="SSF56281">
    <property type="entry name" value="Metallo-hydrolase/oxidoreductase"/>
    <property type="match status" value="1"/>
</dbReference>
<keyword evidence="3" id="KW-1185">Reference proteome</keyword>
<dbReference type="Pfam" id="PF19583">
    <property type="entry name" value="ODP"/>
    <property type="match status" value="1"/>
</dbReference>
<comment type="caution">
    <text evidence="2">The sequence shown here is derived from an EMBL/GenBank/DDBJ whole genome shotgun (WGS) entry which is preliminary data.</text>
</comment>
<name>A0A2N0AKQ2_9LEPT</name>
<dbReference type="PANTHER" id="PTHR43041:SF1">
    <property type="entry name" value="METALLO-BETA-LACTAMASE DOMAIN-CONTAINING PROTEIN"/>
    <property type="match status" value="1"/>
</dbReference>
<sequence length="251" mass="28548">MKKIQTIYSDNDHKWSVIARDPSKPNWLIDTNEYLIESDGMGLLTDPGGSEIFPEVFSALVDVFPASQIKNIFASHQDPDIVSSISLWLEVNPSIRCYVSWLWTGFLPHFGGNADTFIPMPDEGMEIVHQNIKLRSIPAHFLHSAGNLNLWDPKAKILFSGDVGAALLPLDETDLIVKDFDKHIRFMEKFHKRWMASEQAKVAWCERISNLKPDMLCPQHGSVFQGPDVERFINWFSELKIGMDALELPKP</sequence>